<proteinExistence type="predicted"/>
<keyword evidence="2" id="KW-1185">Reference proteome</keyword>
<dbReference type="Gene3D" id="1.25.40.10">
    <property type="entry name" value="Tetratricopeptide repeat domain"/>
    <property type="match status" value="1"/>
</dbReference>
<protein>
    <submittedName>
        <fullName evidence="1">Uncharacterized protein</fullName>
    </submittedName>
</protein>
<reference evidence="1 2" key="1">
    <citation type="journal article" date="2019" name="Gut">
        <title>Antibiotics-induced monodominance of a novel gut bacterial order.</title>
        <authorList>
            <person name="Hildebrand F."/>
            <person name="Moitinho-Silva L."/>
            <person name="Blasche S."/>
            <person name="Jahn M.T."/>
            <person name="Gossmann T.I."/>
            <person name="Heuerta-Cepas J."/>
            <person name="Hercog R."/>
            <person name="Luetge M."/>
            <person name="Bahram M."/>
            <person name="Pryszlak A."/>
            <person name="Alves R.J."/>
            <person name="Waszak S.M."/>
            <person name="Zhu A."/>
            <person name="Ye L."/>
            <person name="Costea P.I."/>
            <person name="Aalvink S."/>
            <person name="Belzer C."/>
            <person name="Forslund S.K."/>
            <person name="Sunagawa S."/>
            <person name="Hentschel U."/>
            <person name="Merten C."/>
            <person name="Patil K.R."/>
            <person name="Benes V."/>
            <person name="Bork P."/>
        </authorList>
    </citation>
    <scope>NUCLEOTIDE SEQUENCE [LARGE SCALE GENOMIC DNA]</scope>
    <source>
        <strain evidence="1 2">HDS1380</strain>
    </source>
</reference>
<dbReference type="InterPro" id="IPR011990">
    <property type="entry name" value="TPR-like_helical_dom_sf"/>
</dbReference>
<accession>A0A4V1QUL8</accession>
<sequence>MLTKKAQPPVDPVLGLAAQAIETGEYSRARQLLKESMANDMENPETYNLLGISYEKEGNLLKASRFYRVAYYMDQTFQAAADNLERVCQFWRKDSKDIQWGLSIDGR</sequence>
<dbReference type="EMBL" id="SDOZ01000005">
    <property type="protein sequence ID" value="RXZ57880.1"/>
    <property type="molecule type" value="Genomic_DNA"/>
</dbReference>
<evidence type="ECO:0000313" key="1">
    <source>
        <dbReference type="EMBL" id="RXZ57880.1"/>
    </source>
</evidence>
<name>A0A4V1QUL8_9FIRM</name>
<dbReference type="OrthoDB" id="1690769at2"/>
<evidence type="ECO:0000313" key="2">
    <source>
        <dbReference type="Proteomes" id="UP000291269"/>
    </source>
</evidence>
<gene>
    <name evidence="1" type="ORF">ESZ91_11035</name>
</gene>
<comment type="caution">
    <text evidence="1">The sequence shown here is derived from an EMBL/GenBank/DDBJ whole genome shotgun (WGS) entry which is preliminary data.</text>
</comment>
<dbReference type="Proteomes" id="UP000291269">
    <property type="component" value="Unassembled WGS sequence"/>
</dbReference>
<organism evidence="1 2">
    <name type="scientific">Candidatus Borkfalkia ceftriaxoniphila</name>
    <dbReference type="NCBI Taxonomy" id="2508949"/>
    <lineage>
        <taxon>Bacteria</taxon>
        <taxon>Bacillati</taxon>
        <taxon>Bacillota</taxon>
        <taxon>Clostridia</taxon>
        <taxon>Christensenellales</taxon>
        <taxon>Christensenellaceae</taxon>
        <taxon>Candidatus Borkfalkia</taxon>
    </lineage>
</organism>
<dbReference type="AlphaFoldDB" id="A0A4V1QUL8"/>
<dbReference type="SUPFAM" id="SSF48452">
    <property type="entry name" value="TPR-like"/>
    <property type="match status" value="1"/>
</dbReference>
<dbReference type="RefSeq" id="WP_129227255.1">
    <property type="nucleotide sequence ID" value="NZ_SDOZ01000005.1"/>
</dbReference>